<evidence type="ECO:0000313" key="3">
    <source>
        <dbReference type="Proteomes" id="UP000177052"/>
    </source>
</evidence>
<proteinExistence type="predicted"/>
<dbReference type="Pfam" id="PF20803">
    <property type="entry name" value="PaaX_M"/>
    <property type="match status" value="1"/>
</dbReference>
<dbReference type="EMBL" id="MFUJ01000002">
    <property type="protein sequence ID" value="OGI79529.1"/>
    <property type="molecule type" value="Genomic_DNA"/>
</dbReference>
<dbReference type="AlphaFoldDB" id="A0A1F6WCC2"/>
<feature type="domain" description="Transcriptional repressor PaaX-like central Cas2-like" evidence="1">
    <location>
        <begin position="88"/>
        <end position="165"/>
    </location>
</feature>
<dbReference type="Gene3D" id="3.30.70.2650">
    <property type="match status" value="1"/>
</dbReference>
<sequence>MSRKESYSNKILNILGKKTAISIPELHNLGVELSSNKYAITRSLKGLREAGLIENISSPQNEYARLTKEGRKKVHSLELNSNTTLVNTSWDGFWRIILLDLPENRKSERESLRYLLKKAGFVCLKNSAWISPYPYEYLFTNIKKDLGLTTEMMIIITQFVDEETKKVLFETFGR</sequence>
<accession>A0A1F6WCC2</accession>
<evidence type="ECO:0000259" key="1">
    <source>
        <dbReference type="Pfam" id="PF20803"/>
    </source>
</evidence>
<dbReference type="Proteomes" id="UP000177052">
    <property type="component" value="Unassembled WGS sequence"/>
</dbReference>
<dbReference type="SUPFAM" id="SSF46785">
    <property type="entry name" value="Winged helix' DNA-binding domain"/>
    <property type="match status" value="1"/>
</dbReference>
<dbReference type="InterPro" id="IPR036390">
    <property type="entry name" value="WH_DNA-bd_sf"/>
</dbReference>
<dbReference type="PANTHER" id="PTHR30319:SF1">
    <property type="entry name" value="TRANSCRIPTIONAL REPRESSOR PAAX"/>
    <property type="match status" value="1"/>
</dbReference>
<protein>
    <recommendedName>
        <fullName evidence="1">Transcriptional repressor PaaX-like central Cas2-like domain-containing protein</fullName>
    </recommendedName>
</protein>
<dbReference type="PANTHER" id="PTHR30319">
    <property type="entry name" value="PHENYLACETIC ACID REGULATOR-RELATED TRANSCRIPTIONAL REPRESSOR"/>
    <property type="match status" value="1"/>
</dbReference>
<name>A0A1F6WCC2_9BACT</name>
<dbReference type="GO" id="GO:0006351">
    <property type="term" value="P:DNA-templated transcription"/>
    <property type="evidence" value="ECO:0007669"/>
    <property type="project" value="TreeGrafter"/>
</dbReference>
<evidence type="ECO:0000313" key="2">
    <source>
        <dbReference type="EMBL" id="OGI79529.1"/>
    </source>
</evidence>
<dbReference type="InterPro" id="IPR048846">
    <property type="entry name" value="PaaX-like_central"/>
</dbReference>
<gene>
    <name evidence="2" type="ORF">A3F19_02600</name>
</gene>
<organism evidence="2 3">
    <name type="scientific">Candidatus Nomurabacteria bacterium RIFCSPHIGHO2_12_FULL_37_29</name>
    <dbReference type="NCBI Taxonomy" id="1801759"/>
    <lineage>
        <taxon>Bacteria</taxon>
        <taxon>Candidatus Nomuraibacteriota</taxon>
    </lineage>
</organism>
<comment type="caution">
    <text evidence="2">The sequence shown here is derived from an EMBL/GenBank/DDBJ whole genome shotgun (WGS) entry which is preliminary data.</text>
</comment>
<reference evidence="2 3" key="1">
    <citation type="journal article" date="2016" name="Nat. Commun.">
        <title>Thousands of microbial genomes shed light on interconnected biogeochemical processes in an aquifer system.</title>
        <authorList>
            <person name="Anantharaman K."/>
            <person name="Brown C.T."/>
            <person name="Hug L.A."/>
            <person name="Sharon I."/>
            <person name="Castelle C.J."/>
            <person name="Probst A.J."/>
            <person name="Thomas B.C."/>
            <person name="Singh A."/>
            <person name="Wilkins M.J."/>
            <person name="Karaoz U."/>
            <person name="Brodie E.L."/>
            <person name="Williams K.H."/>
            <person name="Hubbard S.S."/>
            <person name="Banfield J.F."/>
        </authorList>
    </citation>
    <scope>NUCLEOTIDE SEQUENCE [LARGE SCALE GENOMIC DNA]</scope>
</reference>